<dbReference type="Pfam" id="PF05532">
    <property type="entry name" value="CsbD"/>
    <property type="match status" value="1"/>
</dbReference>
<gene>
    <name evidence="4" type="ORF">PHSY_000894</name>
</gene>
<dbReference type="AlphaFoldDB" id="R9NXK1"/>
<dbReference type="Proteomes" id="UP000014071">
    <property type="component" value="Unassembled WGS sequence"/>
</dbReference>
<protein>
    <recommendedName>
        <fullName evidence="3">CsbD-like domain-containing protein</fullName>
    </recommendedName>
</protein>
<dbReference type="SUPFAM" id="SSF69047">
    <property type="entry name" value="Hypothetical protein YjbJ"/>
    <property type="match status" value="2"/>
</dbReference>
<comment type="similarity">
    <text evidence="1">Belongs to the UPF0337 (CsbD) family.</text>
</comment>
<dbReference type="InterPro" id="IPR036629">
    <property type="entry name" value="YjbJ_sf"/>
</dbReference>
<dbReference type="RefSeq" id="XP_012186916.1">
    <property type="nucleotide sequence ID" value="XM_012331526.1"/>
</dbReference>
<evidence type="ECO:0000313" key="5">
    <source>
        <dbReference type="Proteomes" id="UP000014071"/>
    </source>
</evidence>
<evidence type="ECO:0000313" key="4">
    <source>
        <dbReference type="EMBL" id="GAC93329.1"/>
    </source>
</evidence>
<evidence type="ECO:0000259" key="3">
    <source>
        <dbReference type="Pfam" id="PF05532"/>
    </source>
</evidence>
<dbReference type="STRING" id="1305764.R9NXK1"/>
<accession>R9NXK1</accession>
<feature type="domain" description="CsbD-like" evidence="3">
    <location>
        <begin position="27"/>
        <end position="76"/>
    </location>
</feature>
<dbReference type="PANTHER" id="PTHR40460">
    <property type="entry name" value="CHROMOSOME 1, WHOLE GENOME SHOTGUN SEQUENCE"/>
    <property type="match status" value="1"/>
</dbReference>
<dbReference type="InterPro" id="IPR008462">
    <property type="entry name" value="CsbD"/>
</dbReference>
<dbReference type="GeneID" id="24106195"/>
<proteinExistence type="inferred from homology"/>
<dbReference type="PANTHER" id="PTHR40460:SF1">
    <property type="entry name" value="CSBD-LIKE DOMAIN-CONTAINING PROTEIN"/>
    <property type="match status" value="1"/>
</dbReference>
<evidence type="ECO:0000256" key="2">
    <source>
        <dbReference type="SAM" id="MobiDB-lite"/>
    </source>
</evidence>
<dbReference type="EMBL" id="DF238775">
    <property type="protein sequence ID" value="GAC93329.1"/>
    <property type="molecule type" value="Genomic_DNA"/>
</dbReference>
<sequence>MHGLGDRCAKEGRSFAERRCWLDVVEAKGNYNSVAGTVKETIGNLTGSTDWQTTGKEQHAKGESEIKAAEAKGYAEGTKDQVSGKIDNVVGAVTGDKSKEMSGKAQQESGKAQKELNS</sequence>
<organism evidence="4 5">
    <name type="scientific">Pseudozyma hubeiensis (strain SY62)</name>
    <name type="common">Yeast</name>
    <dbReference type="NCBI Taxonomy" id="1305764"/>
    <lineage>
        <taxon>Eukaryota</taxon>
        <taxon>Fungi</taxon>
        <taxon>Dikarya</taxon>
        <taxon>Basidiomycota</taxon>
        <taxon>Ustilaginomycotina</taxon>
        <taxon>Ustilaginomycetes</taxon>
        <taxon>Ustilaginales</taxon>
        <taxon>Ustilaginaceae</taxon>
        <taxon>Pseudozyma</taxon>
    </lineage>
</organism>
<dbReference type="HOGENOM" id="CLU_167733_0_0_1"/>
<reference evidence="5" key="1">
    <citation type="journal article" date="2013" name="Genome Announc.">
        <title>Draft genome sequence of the basidiomycetous yeast-like fungus Pseudozyma hubeiensis SY62, which produces an abundant amount of the biosurfactant mannosylerythritol lipids.</title>
        <authorList>
            <person name="Konishi M."/>
            <person name="Hatada Y."/>
            <person name="Horiuchi J."/>
        </authorList>
    </citation>
    <scope>NUCLEOTIDE SEQUENCE [LARGE SCALE GENOMIC DNA]</scope>
    <source>
        <strain evidence="5">SY62</strain>
    </source>
</reference>
<feature type="region of interest" description="Disordered" evidence="2">
    <location>
        <begin position="93"/>
        <end position="118"/>
    </location>
</feature>
<dbReference type="eggNOG" id="ENOG502SAI8">
    <property type="taxonomic scope" value="Eukaryota"/>
</dbReference>
<evidence type="ECO:0000256" key="1">
    <source>
        <dbReference type="ARBA" id="ARBA00009129"/>
    </source>
</evidence>
<name>R9NXK1_PSEHS</name>
<keyword evidence="5" id="KW-1185">Reference proteome</keyword>
<dbReference type="OrthoDB" id="9999611at2759"/>